<gene>
    <name evidence="2" type="ORF">H9819_10230</name>
</gene>
<dbReference type="EMBL" id="DXCK01000133">
    <property type="protein sequence ID" value="HIZ02605.1"/>
    <property type="molecule type" value="Genomic_DNA"/>
</dbReference>
<dbReference type="Proteomes" id="UP000824023">
    <property type="component" value="Unassembled WGS sequence"/>
</dbReference>
<name>A0A9D2A705_9BACE</name>
<proteinExistence type="predicted"/>
<evidence type="ECO:0000313" key="2">
    <source>
        <dbReference type="EMBL" id="HIZ02605.1"/>
    </source>
</evidence>
<comment type="caution">
    <text evidence="2">The sequence shown here is derived from an EMBL/GenBank/DDBJ whole genome shotgun (WGS) entry which is preliminary data.</text>
</comment>
<dbReference type="AlphaFoldDB" id="A0A9D2A705"/>
<dbReference type="PANTHER" id="PTHR45661">
    <property type="entry name" value="SURFACE ANTIGEN"/>
    <property type="match status" value="1"/>
</dbReference>
<dbReference type="InterPro" id="IPR032675">
    <property type="entry name" value="LRR_dom_sf"/>
</dbReference>
<evidence type="ECO:0000313" key="3">
    <source>
        <dbReference type="Proteomes" id="UP000824023"/>
    </source>
</evidence>
<reference evidence="2" key="2">
    <citation type="submission" date="2021-04" db="EMBL/GenBank/DDBJ databases">
        <authorList>
            <person name="Gilroy R."/>
        </authorList>
    </citation>
    <scope>NUCLEOTIDE SEQUENCE</scope>
    <source>
        <strain evidence="2">ChiHjej12B11-24981</strain>
    </source>
</reference>
<dbReference type="Gene3D" id="3.80.10.10">
    <property type="entry name" value="Ribonuclease Inhibitor"/>
    <property type="match status" value="3"/>
</dbReference>
<accession>A0A9D2A705</accession>
<dbReference type="InterPro" id="IPR026906">
    <property type="entry name" value="LRR_5"/>
</dbReference>
<protein>
    <submittedName>
        <fullName evidence="2">Leucine-rich repeat protein</fullName>
    </submittedName>
</protein>
<dbReference type="Pfam" id="PF13306">
    <property type="entry name" value="LRR_5"/>
    <property type="match status" value="2"/>
</dbReference>
<feature type="chain" id="PRO_5039571206" evidence="1">
    <location>
        <begin position="20"/>
        <end position="587"/>
    </location>
</feature>
<reference evidence="2" key="1">
    <citation type="journal article" date="2021" name="PeerJ">
        <title>Extensive microbial diversity within the chicken gut microbiome revealed by metagenomics and culture.</title>
        <authorList>
            <person name="Gilroy R."/>
            <person name="Ravi A."/>
            <person name="Getino M."/>
            <person name="Pursley I."/>
            <person name="Horton D.L."/>
            <person name="Alikhan N.F."/>
            <person name="Baker D."/>
            <person name="Gharbi K."/>
            <person name="Hall N."/>
            <person name="Watson M."/>
            <person name="Adriaenssens E.M."/>
            <person name="Foster-Nyarko E."/>
            <person name="Jarju S."/>
            <person name="Secka A."/>
            <person name="Antonio M."/>
            <person name="Oren A."/>
            <person name="Chaudhuri R.R."/>
            <person name="La Ragione R."/>
            <person name="Hildebrand F."/>
            <person name="Pallen M.J."/>
        </authorList>
    </citation>
    <scope>NUCLEOTIDE SEQUENCE</scope>
    <source>
        <strain evidence="2">ChiHjej12B11-24981</strain>
    </source>
</reference>
<organism evidence="2 3">
    <name type="scientific">Candidatus Bacteroides merdipullorum</name>
    <dbReference type="NCBI Taxonomy" id="2838474"/>
    <lineage>
        <taxon>Bacteria</taxon>
        <taxon>Pseudomonadati</taxon>
        <taxon>Bacteroidota</taxon>
        <taxon>Bacteroidia</taxon>
        <taxon>Bacteroidales</taxon>
        <taxon>Bacteroidaceae</taxon>
        <taxon>Bacteroides</taxon>
    </lineage>
</organism>
<dbReference type="SUPFAM" id="SSF52058">
    <property type="entry name" value="L domain-like"/>
    <property type="match status" value="1"/>
</dbReference>
<sequence length="587" mass="61875">MTKLSRIPRLLLLPALCLAACTADEPASLNADGQALVIEDLRIAGSNTRADAQPIEGSFVEGSRLQATITYDGQTSTGLYTYNNNVWTPDANDPAYWLTGGKQSVTLRTPVSDPIGMPDEFTADNWHEYDILEYSGQTAPTTSFTLRHMRAQLCVTLTAGTGLTDADLDRAEVTIKDSNTELWHTNGAHYALLDPATYASLPALTITLGSETYTYNPGTDASAPTAGECLMLTLSVSKAQVSALSTTSTGWQELTATGTEVAGVTVLYCPTPGSLSTTNNLDNLSGRVYVTGTINNDDLNALTDKLASVTHLYIVAESGVTGGLTVPTQFAFLNTSLQAVAILHATSIGDYAFSSCTSLTSIDLPKAETIGDYAFDNCASLTSIDLPKAETIGDNTFGVCTNLESIDLPQATGIGSSAFQGCSGLTSIDLPAAETIGDYAFDNCASLTSIDLPKATSIGSNAFNMCSSLTSIDLPAATRIGSYAFYSCEKLGNINLPAANDIGIEAFAYCTSLKNIAVPSTTVGSNIFYRSSTTTTLFLTDEGTTEDTAAGLANWGGAQWQTIYYGYRGSGDYLDPGSYEGQWTPSN</sequence>
<dbReference type="PANTHER" id="PTHR45661:SF3">
    <property type="entry name" value="IG-LIKE DOMAIN-CONTAINING PROTEIN"/>
    <property type="match status" value="1"/>
</dbReference>
<keyword evidence="1" id="KW-0732">Signal</keyword>
<dbReference type="InterPro" id="IPR053139">
    <property type="entry name" value="Surface_bspA-like"/>
</dbReference>
<feature type="signal peptide" evidence="1">
    <location>
        <begin position="1"/>
        <end position="19"/>
    </location>
</feature>
<evidence type="ECO:0000256" key="1">
    <source>
        <dbReference type="SAM" id="SignalP"/>
    </source>
</evidence>
<dbReference type="Gene3D" id="2.60.40.2630">
    <property type="match status" value="1"/>
</dbReference>